<sequence length="202" mass="20048">MPRPTLPLLSILLVALLFTSPTLAQSSSSSSTSSNPSPSTTTTTTSDTTSPSTTLAIAPGASGYVYAGCWNETTGYAQGGGVRALAGGSMASDTTLTAAKCFDFCAGSQYAGLEYGQECWCAPYLSALSTRLADARCDIPCKGANKTACGGSLTISLFNRTGGDSKSGAAAPGHVKIVAGGVGGVGAAVVAGVGFLLALWVV</sequence>
<evidence type="ECO:0000256" key="5">
    <source>
        <dbReference type="ARBA" id="ARBA00023136"/>
    </source>
</evidence>
<keyword evidence="4 8" id="KW-1133">Transmembrane helix</keyword>
<evidence type="ECO:0000256" key="6">
    <source>
        <dbReference type="ARBA" id="ARBA00023180"/>
    </source>
</evidence>
<dbReference type="InterPro" id="IPR051836">
    <property type="entry name" value="Kremen_rcpt"/>
</dbReference>
<protein>
    <submittedName>
        <fullName evidence="11">WSC domain-containing protein</fullName>
    </submittedName>
</protein>
<dbReference type="Pfam" id="PF01822">
    <property type="entry name" value="WSC"/>
    <property type="match status" value="1"/>
</dbReference>
<organism evidence="11 12">
    <name type="scientific">Phyllosticta capitalensis</name>
    <dbReference type="NCBI Taxonomy" id="121624"/>
    <lineage>
        <taxon>Eukaryota</taxon>
        <taxon>Fungi</taxon>
        <taxon>Dikarya</taxon>
        <taxon>Ascomycota</taxon>
        <taxon>Pezizomycotina</taxon>
        <taxon>Dothideomycetes</taxon>
        <taxon>Dothideomycetes incertae sedis</taxon>
        <taxon>Botryosphaeriales</taxon>
        <taxon>Phyllostictaceae</taxon>
        <taxon>Phyllosticta</taxon>
    </lineage>
</organism>
<dbReference type="InterPro" id="IPR002889">
    <property type="entry name" value="WSC_carb-bd"/>
</dbReference>
<evidence type="ECO:0000256" key="7">
    <source>
        <dbReference type="SAM" id="MobiDB-lite"/>
    </source>
</evidence>
<keyword evidence="2 8" id="KW-0812">Transmembrane</keyword>
<gene>
    <name evidence="11" type="ORF">HDK90DRAFT_541024</name>
</gene>
<feature type="domain" description="WSC" evidence="10">
    <location>
        <begin position="63"/>
        <end position="161"/>
    </location>
</feature>
<comment type="subcellular location">
    <subcellularLocation>
        <location evidence="1">Membrane</location>
        <topology evidence="1">Single-pass membrane protein</topology>
    </subcellularLocation>
</comment>
<feature type="chain" id="PRO_5045950372" evidence="9">
    <location>
        <begin position="25"/>
        <end position="202"/>
    </location>
</feature>
<feature type="region of interest" description="Disordered" evidence="7">
    <location>
        <begin position="24"/>
        <end position="53"/>
    </location>
</feature>
<accession>A0ABR1YEM2</accession>
<dbReference type="EMBL" id="JBBWRZ010000010">
    <property type="protein sequence ID" value="KAK8227254.1"/>
    <property type="molecule type" value="Genomic_DNA"/>
</dbReference>
<dbReference type="PANTHER" id="PTHR24269">
    <property type="entry name" value="KREMEN PROTEIN"/>
    <property type="match status" value="1"/>
</dbReference>
<evidence type="ECO:0000256" key="3">
    <source>
        <dbReference type="ARBA" id="ARBA00022729"/>
    </source>
</evidence>
<evidence type="ECO:0000259" key="10">
    <source>
        <dbReference type="PROSITE" id="PS51212"/>
    </source>
</evidence>
<dbReference type="SMART" id="SM00321">
    <property type="entry name" value="WSC"/>
    <property type="match status" value="1"/>
</dbReference>
<evidence type="ECO:0000256" key="4">
    <source>
        <dbReference type="ARBA" id="ARBA00022989"/>
    </source>
</evidence>
<evidence type="ECO:0000256" key="2">
    <source>
        <dbReference type="ARBA" id="ARBA00022692"/>
    </source>
</evidence>
<dbReference type="Proteomes" id="UP001492380">
    <property type="component" value="Unassembled WGS sequence"/>
</dbReference>
<name>A0ABR1YEM2_9PEZI</name>
<comment type="caution">
    <text evidence="11">The sequence shown here is derived from an EMBL/GenBank/DDBJ whole genome shotgun (WGS) entry which is preliminary data.</text>
</comment>
<reference evidence="11 12" key="1">
    <citation type="submission" date="2024-04" db="EMBL/GenBank/DDBJ databases">
        <title>Phyllosticta paracitricarpa is synonymous to the EU quarantine fungus P. citricarpa based on phylogenomic analyses.</title>
        <authorList>
            <consortium name="Lawrence Berkeley National Laboratory"/>
            <person name="Van Ingen-Buijs V.A."/>
            <person name="Van Westerhoven A.C."/>
            <person name="Haridas S."/>
            <person name="Skiadas P."/>
            <person name="Martin F."/>
            <person name="Groenewald J.Z."/>
            <person name="Crous P.W."/>
            <person name="Seidl M.F."/>
        </authorList>
    </citation>
    <scope>NUCLEOTIDE SEQUENCE [LARGE SCALE GENOMIC DNA]</scope>
    <source>
        <strain evidence="11 12">CBS 123374</strain>
    </source>
</reference>
<evidence type="ECO:0000256" key="8">
    <source>
        <dbReference type="SAM" id="Phobius"/>
    </source>
</evidence>
<keyword evidence="6" id="KW-0325">Glycoprotein</keyword>
<evidence type="ECO:0000256" key="9">
    <source>
        <dbReference type="SAM" id="SignalP"/>
    </source>
</evidence>
<keyword evidence="5 8" id="KW-0472">Membrane</keyword>
<keyword evidence="12" id="KW-1185">Reference proteome</keyword>
<dbReference type="PROSITE" id="PS51212">
    <property type="entry name" value="WSC"/>
    <property type="match status" value="1"/>
</dbReference>
<feature type="signal peptide" evidence="9">
    <location>
        <begin position="1"/>
        <end position="24"/>
    </location>
</feature>
<feature type="transmembrane region" description="Helical" evidence="8">
    <location>
        <begin position="177"/>
        <end position="201"/>
    </location>
</feature>
<evidence type="ECO:0000256" key="1">
    <source>
        <dbReference type="ARBA" id="ARBA00004167"/>
    </source>
</evidence>
<evidence type="ECO:0000313" key="12">
    <source>
        <dbReference type="Proteomes" id="UP001492380"/>
    </source>
</evidence>
<keyword evidence="3 9" id="KW-0732">Signal</keyword>
<dbReference type="PANTHER" id="PTHR24269:SF16">
    <property type="entry name" value="PROTEIN SLG1"/>
    <property type="match status" value="1"/>
</dbReference>
<proteinExistence type="predicted"/>
<evidence type="ECO:0000313" key="11">
    <source>
        <dbReference type="EMBL" id="KAK8227254.1"/>
    </source>
</evidence>